<dbReference type="EMBL" id="BPLR01011252">
    <property type="protein sequence ID" value="GIY45251.1"/>
    <property type="molecule type" value="Genomic_DNA"/>
</dbReference>
<gene>
    <name evidence="1" type="ORF">CEXT_452481</name>
</gene>
<name>A0AAV4TIJ9_CAEEX</name>
<accession>A0AAV4TIJ9</accession>
<proteinExistence type="predicted"/>
<evidence type="ECO:0000313" key="1">
    <source>
        <dbReference type="EMBL" id="GIY45251.1"/>
    </source>
</evidence>
<sequence>MSTKEISSRIPKIPAKEFLSEKHLCVLGQHYWFHYCSFSADSNVFRAFFIWQTRHHEPTNIKGGIRLTWFASKYAGCLLCLRRGLCM</sequence>
<comment type="caution">
    <text evidence="1">The sequence shown here is derived from an EMBL/GenBank/DDBJ whole genome shotgun (WGS) entry which is preliminary data.</text>
</comment>
<keyword evidence="2" id="KW-1185">Reference proteome</keyword>
<dbReference type="AlphaFoldDB" id="A0AAV4TIJ9"/>
<dbReference type="Proteomes" id="UP001054945">
    <property type="component" value="Unassembled WGS sequence"/>
</dbReference>
<reference evidence="1 2" key="1">
    <citation type="submission" date="2021-06" db="EMBL/GenBank/DDBJ databases">
        <title>Caerostris extrusa draft genome.</title>
        <authorList>
            <person name="Kono N."/>
            <person name="Arakawa K."/>
        </authorList>
    </citation>
    <scope>NUCLEOTIDE SEQUENCE [LARGE SCALE GENOMIC DNA]</scope>
</reference>
<evidence type="ECO:0000313" key="2">
    <source>
        <dbReference type="Proteomes" id="UP001054945"/>
    </source>
</evidence>
<organism evidence="1 2">
    <name type="scientific">Caerostris extrusa</name>
    <name type="common">Bark spider</name>
    <name type="synonym">Caerostris bankana</name>
    <dbReference type="NCBI Taxonomy" id="172846"/>
    <lineage>
        <taxon>Eukaryota</taxon>
        <taxon>Metazoa</taxon>
        <taxon>Ecdysozoa</taxon>
        <taxon>Arthropoda</taxon>
        <taxon>Chelicerata</taxon>
        <taxon>Arachnida</taxon>
        <taxon>Araneae</taxon>
        <taxon>Araneomorphae</taxon>
        <taxon>Entelegynae</taxon>
        <taxon>Araneoidea</taxon>
        <taxon>Araneidae</taxon>
        <taxon>Caerostris</taxon>
    </lineage>
</organism>
<protein>
    <submittedName>
        <fullName evidence="1">Uncharacterized protein</fullName>
    </submittedName>
</protein>